<sequence length="67" mass="7298">MSLPSPALHAVPARPGSGRQPHECRTIDAWADRRRSDFSSGDIASFTVEANDAAASIFRLTLPLIRH</sequence>
<dbReference type="RefSeq" id="WP_022558963.1">
    <property type="nucleotide sequence ID" value="NC_022541.1"/>
</dbReference>
<evidence type="ECO:0000313" key="3">
    <source>
        <dbReference type="Proteomes" id="UP000030585"/>
    </source>
</evidence>
<accession>A0AB34Q866</accession>
<dbReference type="AlphaFoldDB" id="A0AB34Q866"/>
<dbReference type="Proteomes" id="UP000030585">
    <property type="component" value="Unassembled WGS sequence"/>
</dbReference>
<protein>
    <submittedName>
        <fullName evidence="2">Uncharacterized protein</fullName>
    </submittedName>
</protein>
<gene>
    <name evidence="2" type="ORF">NY98_09060</name>
</gene>
<name>A0AB34Q866_XANCI</name>
<proteinExistence type="predicted"/>
<evidence type="ECO:0000313" key="2">
    <source>
        <dbReference type="EMBL" id="KGU53617.1"/>
    </source>
</evidence>
<feature type="region of interest" description="Disordered" evidence="1">
    <location>
        <begin position="1"/>
        <end position="23"/>
    </location>
</feature>
<evidence type="ECO:0000256" key="1">
    <source>
        <dbReference type="SAM" id="MobiDB-lite"/>
    </source>
</evidence>
<comment type="caution">
    <text evidence="2">The sequence shown here is derived from an EMBL/GenBank/DDBJ whole genome shotgun (WGS) entry which is preliminary data.</text>
</comment>
<organism evidence="2 3">
    <name type="scientific">Xanthomonas citri pv. fuscans</name>
    <dbReference type="NCBI Taxonomy" id="366649"/>
    <lineage>
        <taxon>Bacteria</taxon>
        <taxon>Pseudomonadati</taxon>
        <taxon>Pseudomonadota</taxon>
        <taxon>Gammaproteobacteria</taxon>
        <taxon>Lysobacterales</taxon>
        <taxon>Lysobacteraceae</taxon>
        <taxon>Xanthomonas</taxon>
    </lineage>
</organism>
<reference evidence="3" key="1">
    <citation type="submission" date="2015-04" db="EMBL/GenBank/DDBJ databases">
        <title>Genome sequencing of pathogens of bean.</title>
        <authorList>
            <person name="Harrison J."/>
            <person name="Aritua V."/>
            <person name="Sapp M."/>
            <person name="Smith J."/>
            <person name="Studholme D.J."/>
        </authorList>
    </citation>
    <scope>NUCLEOTIDE SEQUENCE [LARGE SCALE GENOMIC DNA]</scope>
    <source>
        <strain evidence="3">NCPPB 1058</strain>
    </source>
</reference>
<dbReference type="EMBL" id="JSEY02000039">
    <property type="protein sequence ID" value="KGU53617.1"/>
    <property type="molecule type" value="Genomic_DNA"/>
</dbReference>
<dbReference type="KEGG" id="xfu:XFF4834R_chr18420"/>